<accession>A0A9D2EIZ4</accession>
<reference evidence="12" key="1">
    <citation type="journal article" date="2021" name="PeerJ">
        <title>Extensive microbial diversity within the chicken gut microbiome revealed by metagenomics and culture.</title>
        <authorList>
            <person name="Gilroy R."/>
            <person name="Ravi A."/>
            <person name="Getino M."/>
            <person name="Pursley I."/>
            <person name="Horton D.L."/>
            <person name="Alikhan N.F."/>
            <person name="Baker D."/>
            <person name="Gharbi K."/>
            <person name="Hall N."/>
            <person name="Watson M."/>
            <person name="Adriaenssens E.M."/>
            <person name="Foster-Nyarko E."/>
            <person name="Jarju S."/>
            <person name="Secka A."/>
            <person name="Antonio M."/>
            <person name="Oren A."/>
            <person name="Chaudhuri R.R."/>
            <person name="La Ragione R."/>
            <person name="Hildebrand F."/>
            <person name="Pallen M.J."/>
        </authorList>
    </citation>
    <scope>NUCLEOTIDE SEQUENCE</scope>
    <source>
        <strain evidence="12">ChiGjej4B4-7305</strain>
    </source>
</reference>
<feature type="non-terminal residue" evidence="12">
    <location>
        <position position="131"/>
    </location>
</feature>
<dbReference type="Proteomes" id="UP000824037">
    <property type="component" value="Unassembled WGS sequence"/>
</dbReference>
<evidence type="ECO:0000256" key="6">
    <source>
        <dbReference type="ARBA" id="ARBA00022801"/>
    </source>
</evidence>
<evidence type="ECO:0000256" key="10">
    <source>
        <dbReference type="ARBA" id="ARBA00023136"/>
    </source>
</evidence>
<name>A0A9D2EIZ4_9MICO</name>
<keyword evidence="8" id="KW-1133">Transmembrane helix</keyword>
<evidence type="ECO:0000256" key="4">
    <source>
        <dbReference type="ARBA" id="ARBA00022670"/>
    </source>
</evidence>
<comment type="subcellular location">
    <subcellularLocation>
        <location evidence="2">Membrane</location>
        <topology evidence="2">Multi-pass membrane protein</topology>
    </subcellularLocation>
</comment>
<evidence type="ECO:0000313" key="13">
    <source>
        <dbReference type="Proteomes" id="UP000824037"/>
    </source>
</evidence>
<reference evidence="12" key="2">
    <citation type="submission" date="2021-04" db="EMBL/GenBank/DDBJ databases">
        <authorList>
            <person name="Gilroy R."/>
        </authorList>
    </citation>
    <scope>NUCLEOTIDE SEQUENCE</scope>
    <source>
        <strain evidence="12">ChiGjej4B4-7305</strain>
    </source>
</reference>
<dbReference type="PANTHER" id="PTHR42837">
    <property type="entry name" value="REGULATOR OF SIGMA-E PROTEASE RSEP"/>
    <property type="match status" value="1"/>
</dbReference>
<evidence type="ECO:0000313" key="12">
    <source>
        <dbReference type="EMBL" id="HIZ38102.1"/>
    </source>
</evidence>
<dbReference type="AlphaFoldDB" id="A0A9D2EIZ4"/>
<evidence type="ECO:0000256" key="8">
    <source>
        <dbReference type="ARBA" id="ARBA00022989"/>
    </source>
</evidence>
<comment type="cofactor">
    <cofactor evidence="1">
        <name>Zn(2+)</name>
        <dbReference type="ChEBI" id="CHEBI:29105"/>
    </cofactor>
</comment>
<dbReference type="GO" id="GO:0004222">
    <property type="term" value="F:metalloendopeptidase activity"/>
    <property type="evidence" value="ECO:0007669"/>
    <property type="project" value="InterPro"/>
</dbReference>
<dbReference type="PANTHER" id="PTHR42837:SF2">
    <property type="entry name" value="MEMBRANE METALLOPROTEASE ARASP2, CHLOROPLASTIC-RELATED"/>
    <property type="match status" value="1"/>
</dbReference>
<evidence type="ECO:0000256" key="3">
    <source>
        <dbReference type="ARBA" id="ARBA00007931"/>
    </source>
</evidence>
<evidence type="ECO:0000256" key="1">
    <source>
        <dbReference type="ARBA" id="ARBA00001947"/>
    </source>
</evidence>
<dbReference type="Pfam" id="PF02163">
    <property type="entry name" value="Peptidase_M50"/>
    <property type="match status" value="1"/>
</dbReference>
<evidence type="ECO:0000256" key="2">
    <source>
        <dbReference type="ARBA" id="ARBA00004141"/>
    </source>
</evidence>
<evidence type="ECO:0000259" key="11">
    <source>
        <dbReference type="Pfam" id="PF02163"/>
    </source>
</evidence>
<keyword evidence="9" id="KW-0482">Metalloprotease</keyword>
<dbReference type="EMBL" id="DXBY01000342">
    <property type="protein sequence ID" value="HIZ38102.1"/>
    <property type="molecule type" value="Genomic_DNA"/>
</dbReference>
<dbReference type="CDD" id="cd06163">
    <property type="entry name" value="S2P-M50_PDZ_RseP-like"/>
    <property type="match status" value="1"/>
</dbReference>
<gene>
    <name evidence="12" type="ORF">H9815_20185</name>
</gene>
<comment type="similarity">
    <text evidence="3">Belongs to the peptidase M50B family.</text>
</comment>
<sequence length="131" mass="14294">MDFLVGVLVVAVGLIVSIALHEVGHLVPAKLFKVKVSQYFVGFGKTLWSTRRGGTEYGVKMLPLGGYVRMIGMFPPATDTRSDDARTEDRIRRTGLRGMAASVIEDTRAASTAELAEELHPGDGHKAFYEL</sequence>
<feature type="domain" description="Peptidase M50" evidence="11">
    <location>
        <begin position="10"/>
        <end position="76"/>
    </location>
</feature>
<keyword evidence="10" id="KW-0472">Membrane</keyword>
<protein>
    <submittedName>
        <fullName evidence="12">Site-2 protease family protein</fullName>
    </submittedName>
</protein>
<proteinExistence type="inferred from homology"/>
<evidence type="ECO:0000256" key="7">
    <source>
        <dbReference type="ARBA" id="ARBA00022833"/>
    </source>
</evidence>
<evidence type="ECO:0000256" key="9">
    <source>
        <dbReference type="ARBA" id="ARBA00023049"/>
    </source>
</evidence>
<keyword evidence="5" id="KW-0812">Transmembrane</keyword>
<comment type="caution">
    <text evidence="12">The sequence shown here is derived from an EMBL/GenBank/DDBJ whole genome shotgun (WGS) entry which is preliminary data.</text>
</comment>
<keyword evidence="4 12" id="KW-0645">Protease</keyword>
<keyword evidence="6" id="KW-0378">Hydrolase</keyword>
<dbReference type="GO" id="GO:0016020">
    <property type="term" value="C:membrane"/>
    <property type="evidence" value="ECO:0007669"/>
    <property type="project" value="UniProtKB-SubCell"/>
</dbReference>
<dbReference type="GO" id="GO:0006508">
    <property type="term" value="P:proteolysis"/>
    <property type="evidence" value="ECO:0007669"/>
    <property type="project" value="UniProtKB-KW"/>
</dbReference>
<evidence type="ECO:0000256" key="5">
    <source>
        <dbReference type="ARBA" id="ARBA00022692"/>
    </source>
</evidence>
<organism evidence="12 13">
    <name type="scientific">Candidatus Ruania gallistercoris</name>
    <dbReference type="NCBI Taxonomy" id="2838746"/>
    <lineage>
        <taxon>Bacteria</taxon>
        <taxon>Bacillati</taxon>
        <taxon>Actinomycetota</taxon>
        <taxon>Actinomycetes</taxon>
        <taxon>Micrococcales</taxon>
        <taxon>Ruaniaceae</taxon>
        <taxon>Ruania</taxon>
    </lineage>
</organism>
<dbReference type="InterPro" id="IPR004387">
    <property type="entry name" value="Pept_M50_Zn"/>
</dbReference>
<dbReference type="InterPro" id="IPR008915">
    <property type="entry name" value="Peptidase_M50"/>
</dbReference>
<keyword evidence="7" id="KW-0862">Zinc</keyword>